<name>A0A9D4MKH4_DREPO</name>
<protein>
    <submittedName>
        <fullName evidence="1">Uncharacterized protein</fullName>
    </submittedName>
</protein>
<organism evidence="1 2">
    <name type="scientific">Dreissena polymorpha</name>
    <name type="common">Zebra mussel</name>
    <name type="synonym">Mytilus polymorpha</name>
    <dbReference type="NCBI Taxonomy" id="45954"/>
    <lineage>
        <taxon>Eukaryota</taxon>
        <taxon>Metazoa</taxon>
        <taxon>Spiralia</taxon>
        <taxon>Lophotrochozoa</taxon>
        <taxon>Mollusca</taxon>
        <taxon>Bivalvia</taxon>
        <taxon>Autobranchia</taxon>
        <taxon>Heteroconchia</taxon>
        <taxon>Euheterodonta</taxon>
        <taxon>Imparidentia</taxon>
        <taxon>Neoheterodontei</taxon>
        <taxon>Myida</taxon>
        <taxon>Dreissenoidea</taxon>
        <taxon>Dreissenidae</taxon>
        <taxon>Dreissena</taxon>
    </lineage>
</organism>
<dbReference type="Proteomes" id="UP000828390">
    <property type="component" value="Unassembled WGS sequence"/>
</dbReference>
<comment type="caution">
    <text evidence="1">The sequence shown here is derived from an EMBL/GenBank/DDBJ whole genome shotgun (WGS) entry which is preliminary data.</text>
</comment>
<sequence length="120" mass="13361">MYCTPMFLSMQPVNFHQIRQEPKINVYTKIEHLGPNNMINLTNASVTNNPVAGRCVRSPDIGKTGHVGAVRRVTKFKTSVTNRHRSPSDQRPTFFPLIGLAPADDRTHIGSFCSIGRSPD</sequence>
<evidence type="ECO:0000313" key="2">
    <source>
        <dbReference type="Proteomes" id="UP000828390"/>
    </source>
</evidence>
<dbReference type="AlphaFoldDB" id="A0A9D4MKH4"/>
<reference evidence="1" key="2">
    <citation type="submission" date="2020-11" db="EMBL/GenBank/DDBJ databases">
        <authorList>
            <person name="McCartney M.A."/>
            <person name="Auch B."/>
            <person name="Kono T."/>
            <person name="Mallez S."/>
            <person name="Becker A."/>
            <person name="Gohl D.M."/>
            <person name="Silverstein K.A.T."/>
            <person name="Koren S."/>
            <person name="Bechman K.B."/>
            <person name="Herman A."/>
            <person name="Abrahante J.E."/>
            <person name="Garbe J."/>
        </authorList>
    </citation>
    <scope>NUCLEOTIDE SEQUENCE</scope>
    <source>
        <strain evidence="1">Duluth1</strain>
        <tissue evidence="1">Whole animal</tissue>
    </source>
</reference>
<evidence type="ECO:0000313" key="1">
    <source>
        <dbReference type="EMBL" id="KAH3878960.1"/>
    </source>
</evidence>
<proteinExistence type="predicted"/>
<reference evidence="1" key="1">
    <citation type="journal article" date="2019" name="bioRxiv">
        <title>The Genome of the Zebra Mussel, Dreissena polymorpha: A Resource for Invasive Species Research.</title>
        <authorList>
            <person name="McCartney M.A."/>
            <person name="Auch B."/>
            <person name="Kono T."/>
            <person name="Mallez S."/>
            <person name="Zhang Y."/>
            <person name="Obille A."/>
            <person name="Becker A."/>
            <person name="Abrahante J.E."/>
            <person name="Garbe J."/>
            <person name="Badalamenti J.P."/>
            <person name="Herman A."/>
            <person name="Mangelson H."/>
            <person name="Liachko I."/>
            <person name="Sullivan S."/>
            <person name="Sone E.D."/>
            <person name="Koren S."/>
            <person name="Silverstein K.A.T."/>
            <person name="Beckman K.B."/>
            <person name="Gohl D.M."/>
        </authorList>
    </citation>
    <scope>NUCLEOTIDE SEQUENCE</scope>
    <source>
        <strain evidence="1">Duluth1</strain>
        <tissue evidence="1">Whole animal</tissue>
    </source>
</reference>
<gene>
    <name evidence="1" type="ORF">DPMN_002861</name>
</gene>
<accession>A0A9D4MKH4</accession>
<keyword evidence="2" id="KW-1185">Reference proteome</keyword>
<dbReference type="EMBL" id="JAIWYP010000001">
    <property type="protein sequence ID" value="KAH3878960.1"/>
    <property type="molecule type" value="Genomic_DNA"/>
</dbReference>